<evidence type="ECO:0000313" key="2">
    <source>
        <dbReference type="Proteomes" id="UP000651208"/>
    </source>
</evidence>
<organism evidence="1 2">
    <name type="scientific">Frischella japonica</name>
    <dbReference type="NCBI Taxonomy" id="2741544"/>
    <lineage>
        <taxon>Bacteria</taxon>
        <taxon>Pseudomonadati</taxon>
        <taxon>Pseudomonadota</taxon>
        <taxon>Gammaproteobacteria</taxon>
        <taxon>Orbales</taxon>
        <taxon>Orbaceae</taxon>
        <taxon>Frischella</taxon>
    </lineage>
</organism>
<dbReference type="SUPFAM" id="SSF56112">
    <property type="entry name" value="Protein kinase-like (PK-like)"/>
    <property type="match status" value="1"/>
</dbReference>
<name>A0ABR7QWF5_9GAMM</name>
<dbReference type="EMBL" id="JABURY010000010">
    <property type="protein sequence ID" value="MBC9130553.1"/>
    <property type="molecule type" value="Genomic_DNA"/>
</dbReference>
<evidence type="ECO:0000313" key="1">
    <source>
        <dbReference type="EMBL" id="MBC9130553.1"/>
    </source>
</evidence>
<accession>A0ABR7QWF5</accession>
<comment type="caution">
    <text evidence="1">The sequence shown here is derived from an EMBL/GenBank/DDBJ whole genome shotgun (WGS) entry which is preliminary data.</text>
</comment>
<dbReference type="Proteomes" id="UP000651208">
    <property type="component" value="Unassembled WGS sequence"/>
</dbReference>
<dbReference type="Pfam" id="PF06176">
    <property type="entry name" value="WaaY"/>
    <property type="match status" value="1"/>
</dbReference>
<dbReference type="InterPro" id="IPR009330">
    <property type="entry name" value="LipoPS_heptP_kinase"/>
</dbReference>
<protein>
    <submittedName>
        <fullName evidence="1">Lipopolysaccharide core biosynthesis protein</fullName>
    </submittedName>
</protein>
<reference evidence="1 2" key="1">
    <citation type="submission" date="2020-06" db="EMBL/GenBank/DDBJ databases">
        <title>Frischella cerana isolated from Apis cerana gut homogenate.</title>
        <authorList>
            <person name="Wolter L.A."/>
            <person name="Suenami S."/>
            <person name="Miyazaki R."/>
        </authorList>
    </citation>
    <scope>NUCLEOTIDE SEQUENCE [LARGE SCALE GENOMIC DNA]</scope>
    <source>
        <strain evidence="1 2">Ac13</strain>
    </source>
</reference>
<keyword evidence="2" id="KW-1185">Reference proteome</keyword>
<proteinExistence type="predicted"/>
<dbReference type="InterPro" id="IPR011009">
    <property type="entry name" value="Kinase-like_dom_sf"/>
</dbReference>
<dbReference type="RefSeq" id="WP_187755000.1">
    <property type="nucleotide sequence ID" value="NZ_JABURY010000010.1"/>
</dbReference>
<dbReference type="Gene3D" id="1.10.510.10">
    <property type="entry name" value="Transferase(Phosphotransferase) domain 1"/>
    <property type="match status" value="1"/>
</dbReference>
<gene>
    <name evidence="1" type="ORF">FcAc13_04435</name>
</gene>
<sequence length="228" mass="26821">MIKSTSLENFTIHASDNQYVTMLKQFLSKQIPYQTLTEKKTRAVWLIEVDGKKYTIKWDSEKIAHFDQKIKLFLQGSFYFNLQQRIEKAKQQGCNLVGSIFVVAQYRTHNILETFLLSEYVEGKPIKDFCDDYSPLTMKIKTAVKQLHQYGLASCDLNPFNILLNENNDIKFIDLSDNGMFCIAKAKDARHLKRYYDINLNEKPGLLYHFVGLRDKWIKFSRKLRNKK</sequence>